<feature type="region of interest" description="Disordered" evidence="1">
    <location>
        <begin position="97"/>
        <end position="130"/>
    </location>
</feature>
<dbReference type="OrthoDB" id="5550090at2759"/>
<sequence>MPPVRTTPRDVLIRVPKVEPYSNSYVPPSARAKEEAKKFAAAALPAKVDDSTAEVSTSAAPDSAAPIVDPAAVSTSDKAEIAPLDTSTATVDVASDANETTVASHPTNTLAMKADSDDNEDPSQRANSPTLAFLSVDRQEEQTVNLSKAATSSAGWNSLLVWARRQRGAQWDESTALWQVDKYSREFYSFCENPATTDRSKQPGNQANHSAEPPADTDQDSKTALQATAPHHDQDAALAPTARSSSRTKLQDAATGGASPPPVPTARSIRLLRR</sequence>
<protein>
    <submittedName>
        <fullName evidence="2">Uncharacterized protein</fullName>
    </submittedName>
</protein>
<evidence type="ECO:0000313" key="2">
    <source>
        <dbReference type="EMBL" id="KIS70054.1"/>
    </source>
</evidence>
<dbReference type="RefSeq" id="XP_011388193.1">
    <property type="nucleotide sequence ID" value="XM_011389891.1"/>
</dbReference>
<feature type="compositionally biased region" description="Polar residues" evidence="1">
    <location>
        <begin position="97"/>
        <end position="110"/>
    </location>
</feature>
<dbReference type="EMBL" id="CM003143">
    <property type="protein sequence ID" value="KIS70054.1"/>
    <property type="molecule type" value="Genomic_DNA"/>
</dbReference>
<dbReference type="KEGG" id="uma:UMAG_05128"/>
<dbReference type="GeneID" id="23565103"/>
<feature type="region of interest" description="Disordered" evidence="1">
    <location>
        <begin position="194"/>
        <end position="274"/>
    </location>
</feature>
<feature type="region of interest" description="Disordered" evidence="1">
    <location>
        <begin position="44"/>
        <end position="65"/>
    </location>
</feature>
<gene>
    <name evidence="2" type="ORF">UMAG_05128</name>
</gene>
<dbReference type="Proteomes" id="UP000000561">
    <property type="component" value="Chromosome 4"/>
</dbReference>
<organism evidence="2 3">
    <name type="scientific">Mycosarcoma maydis</name>
    <name type="common">Corn smut fungus</name>
    <name type="synonym">Ustilago maydis</name>
    <dbReference type="NCBI Taxonomy" id="5270"/>
    <lineage>
        <taxon>Eukaryota</taxon>
        <taxon>Fungi</taxon>
        <taxon>Dikarya</taxon>
        <taxon>Basidiomycota</taxon>
        <taxon>Ustilaginomycotina</taxon>
        <taxon>Ustilaginomycetes</taxon>
        <taxon>Ustilaginales</taxon>
        <taxon>Ustilaginaceae</taxon>
        <taxon>Mycosarcoma</taxon>
    </lineage>
</organism>
<dbReference type="InParanoid" id="A0A0D1E1U9"/>
<keyword evidence="3" id="KW-1185">Reference proteome</keyword>
<evidence type="ECO:0000313" key="3">
    <source>
        <dbReference type="Proteomes" id="UP000000561"/>
    </source>
</evidence>
<dbReference type="AlphaFoldDB" id="A0A0D1E1U9"/>
<dbReference type="VEuPathDB" id="FungiDB:UMAG_05128"/>
<feature type="compositionally biased region" description="Polar residues" evidence="1">
    <location>
        <begin position="194"/>
        <end position="209"/>
    </location>
</feature>
<reference evidence="2 3" key="1">
    <citation type="journal article" date="2006" name="Nature">
        <title>Insights from the genome of the biotrophic fungal plant pathogen Ustilago maydis.</title>
        <authorList>
            <person name="Kamper J."/>
            <person name="Kahmann R."/>
            <person name="Bolker M."/>
            <person name="Ma L.J."/>
            <person name="Brefort T."/>
            <person name="Saville B.J."/>
            <person name="Banuett F."/>
            <person name="Kronstad J.W."/>
            <person name="Gold S.E."/>
            <person name="Muller O."/>
            <person name="Perlin M.H."/>
            <person name="Wosten H.A."/>
            <person name="de Vries R."/>
            <person name="Ruiz-Herrera J."/>
            <person name="Reynaga-Pena C.G."/>
            <person name="Snetselaar K."/>
            <person name="McCann M."/>
            <person name="Perez-Martin J."/>
            <person name="Feldbrugge M."/>
            <person name="Basse C.W."/>
            <person name="Steinberg G."/>
            <person name="Ibeas J.I."/>
            <person name="Holloman W."/>
            <person name="Guzman P."/>
            <person name="Farman M."/>
            <person name="Stajich J.E."/>
            <person name="Sentandreu R."/>
            <person name="Gonzalez-Prieto J.M."/>
            <person name="Kennell J.C."/>
            <person name="Molina L."/>
            <person name="Schirawski J."/>
            <person name="Mendoza-Mendoza A."/>
            <person name="Greilinger D."/>
            <person name="Munch K."/>
            <person name="Rossel N."/>
            <person name="Scherer M."/>
            <person name="Vranes M."/>
            <person name="Ladendorf O."/>
            <person name="Vincon V."/>
            <person name="Fuchs U."/>
            <person name="Sandrock B."/>
            <person name="Meng S."/>
            <person name="Ho E.C."/>
            <person name="Cahill M.J."/>
            <person name="Boyce K.J."/>
            <person name="Klose J."/>
            <person name="Klosterman S.J."/>
            <person name="Deelstra H.J."/>
            <person name="Ortiz-Castellanos L."/>
            <person name="Li W."/>
            <person name="Sanchez-Alonso P."/>
            <person name="Schreier P.H."/>
            <person name="Hauser-Hahn I."/>
            <person name="Vaupel M."/>
            <person name="Koopmann E."/>
            <person name="Friedrich G."/>
            <person name="Voss H."/>
            <person name="Schluter T."/>
            <person name="Margolis J."/>
            <person name="Platt D."/>
            <person name="Swimmer C."/>
            <person name="Gnirke A."/>
            <person name="Chen F."/>
            <person name="Vysotskaia V."/>
            <person name="Mannhaupt G."/>
            <person name="Guldener U."/>
            <person name="Munsterkotter M."/>
            <person name="Haase D."/>
            <person name="Oesterheld M."/>
            <person name="Mewes H.W."/>
            <person name="Mauceli E.W."/>
            <person name="DeCaprio D."/>
            <person name="Wade C.M."/>
            <person name="Butler J."/>
            <person name="Young S."/>
            <person name="Jaffe D.B."/>
            <person name="Calvo S."/>
            <person name="Nusbaum C."/>
            <person name="Galagan J."/>
            <person name="Birren B.W."/>
        </authorList>
    </citation>
    <scope>NUCLEOTIDE SEQUENCE [LARGE SCALE GENOMIC DNA]</scope>
    <source>
        <strain evidence="3">DSM 14603 / FGSC 9021 / UM521</strain>
    </source>
</reference>
<proteinExistence type="predicted"/>
<name>A0A0D1E1U9_MYCMD</name>
<dbReference type="OMA" id="QRGAQWD"/>
<accession>A0A0D1E1U9</accession>
<dbReference type="eggNOG" id="ENOG502SF56">
    <property type="taxonomic scope" value="Eukaryota"/>
</dbReference>
<evidence type="ECO:0000256" key="1">
    <source>
        <dbReference type="SAM" id="MobiDB-lite"/>
    </source>
</evidence>